<dbReference type="Proteomes" id="UP000036987">
    <property type="component" value="Unassembled WGS sequence"/>
</dbReference>
<keyword evidence="2" id="KW-1185">Reference proteome</keyword>
<protein>
    <submittedName>
        <fullName evidence="1">Uncharacterized protein</fullName>
    </submittedName>
</protein>
<dbReference type="AlphaFoldDB" id="A0A0K9NXP5"/>
<dbReference type="OMA" id="YPWRPRT"/>
<evidence type="ECO:0000313" key="1">
    <source>
        <dbReference type="EMBL" id="KMZ60822.1"/>
    </source>
</evidence>
<accession>A0A0K9NXP5</accession>
<gene>
    <name evidence="1" type="ORF">ZOSMA_56G00530</name>
</gene>
<comment type="caution">
    <text evidence="1">The sequence shown here is derived from an EMBL/GenBank/DDBJ whole genome shotgun (WGS) entry which is preliminary data.</text>
</comment>
<dbReference type="EMBL" id="LFYR01001565">
    <property type="protein sequence ID" value="KMZ60822.1"/>
    <property type="molecule type" value="Genomic_DNA"/>
</dbReference>
<reference evidence="2" key="1">
    <citation type="journal article" date="2016" name="Nature">
        <title>The genome of the seagrass Zostera marina reveals angiosperm adaptation to the sea.</title>
        <authorList>
            <person name="Olsen J.L."/>
            <person name="Rouze P."/>
            <person name="Verhelst B."/>
            <person name="Lin Y.-C."/>
            <person name="Bayer T."/>
            <person name="Collen J."/>
            <person name="Dattolo E."/>
            <person name="De Paoli E."/>
            <person name="Dittami S."/>
            <person name="Maumus F."/>
            <person name="Michel G."/>
            <person name="Kersting A."/>
            <person name="Lauritano C."/>
            <person name="Lohaus R."/>
            <person name="Toepel M."/>
            <person name="Tonon T."/>
            <person name="Vanneste K."/>
            <person name="Amirebrahimi M."/>
            <person name="Brakel J."/>
            <person name="Bostroem C."/>
            <person name="Chovatia M."/>
            <person name="Grimwood J."/>
            <person name="Jenkins J.W."/>
            <person name="Jueterbock A."/>
            <person name="Mraz A."/>
            <person name="Stam W.T."/>
            <person name="Tice H."/>
            <person name="Bornberg-Bauer E."/>
            <person name="Green P.J."/>
            <person name="Pearson G.A."/>
            <person name="Procaccini G."/>
            <person name="Duarte C.M."/>
            <person name="Schmutz J."/>
            <person name="Reusch T.B.H."/>
            <person name="Van de Peer Y."/>
        </authorList>
    </citation>
    <scope>NUCLEOTIDE SEQUENCE [LARGE SCALE GENOMIC DNA]</scope>
    <source>
        <strain evidence="2">cv. Finnish</strain>
    </source>
</reference>
<dbReference type="OrthoDB" id="746891at2759"/>
<organism evidence="1 2">
    <name type="scientific">Zostera marina</name>
    <name type="common">Eelgrass</name>
    <dbReference type="NCBI Taxonomy" id="29655"/>
    <lineage>
        <taxon>Eukaryota</taxon>
        <taxon>Viridiplantae</taxon>
        <taxon>Streptophyta</taxon>
        <taxon>Embryophyta</taxon>
        <taxon>Tracheophyta</taxon>
        <taxon>Spermatophyta</taxon>
        <taxon>Magnoliopsida</taxon>
        <taxon>Liliopsida</taxon>
        <taxon>Zosteraceae</taxon>
        <taxon>Zostera</taxon>
    </lineage>
</organism>
<dbReference type="PANTHER" id="PTHR46922">
    <property type="entry name" value="DHHA1 DOMAIN PROTEIN"/>
    <property type="match status" value="1"/>
</dbReference>
<evidence type="ECO:0000313" key="2">
    <source>
        <dbReference type="Proteomes" id="UP000036987"/>
    </source>
</evidence>
<name>A0A0K9NXP5_ZOSMR</name>
<proteinExistence type="predicted"/>
<dbReference type="PANTHER" id="PTHR46922:SF3">
    <property type="entry name" value="HEAT SHOCK PROTEIN"/>
    <property type="match status" value="1"/>
</dbReference>
<sequence length="271" mass="30779">MKIVIPPLRLCSSTVRYFRSKAALEALDALDEQQQGSSLILYNYPSFSGAFGALFAQLYHSHLQLPFLILPFSQVLPFHSDDLTNLKNIHTCFLLDFIGPKGFVLTLSRFIPQVIAFDHRNSTLSRISSSEFQNCPNNLTLHIHTHVTSARSAYNYFSEKLPSSSIPLLDHRKQPGVISILQYLDDSDLRKFALPHAREFNVGLNEHRSKLNCLTNPYMFHQLLELDSSFLIAKVVSQASCRCDAARKFLDKAFKVRLGRGLYGECLTRTR</sequence>